<dbReference type="EMBL" id="JABELV010000070">
    <property type="protein sequence ID" value="KAG7532238.1"/>
    <property type="molecule type" value="Genomic_DNA"/>
</dbReference>
<feature type="domain" description="Amino acid transporter transmembrane" evidence="8">
    <location>
        <begin position="93"/>
        <end position="488"/>
    </location>
</feature>
<feature type="transmembrane region" description="Helical" evidence="7">
    <location>
        <begin position="314"/>
        <end position="337"/>
    </location>
</feature>
<dbReference type="Proteomes" id="UP000812966">
    <property type="component" value="Unassembled WGS sequence"/>
</dbReference>
<comment type="subcellular location">
    <subcellularLocation>
        <location evidence="1">Membrane</location>
        <topology evidence="1">Multi-pass membrane protein</topology>
    </subcellularLocation>
</comment>
<dbReference type="PANTHER" id="PTHR22950">
    <property type="entry name" value="AMINO ACID TRANSPORTER"/>
    <property type="match status" value="1"/>
</dbReference>
<gene>
    <name evidence="9" type="ORF">FFLO_03706</name>
</gene>
<evidence type="ECO:0000313" key="9">
    <source>
        <dbReference type="EMBL" id="KAG7532238.1"/>
    </source>
</evidence>
<dbReference type="GO" id="GO:0015179">
    <property type="term" value="F:L-amino acid transmembrane transporter activity"/>
    <property type="evidence" value="ECO:0007669"/>
    <property type="project" value="TreeGrafter"/>
</dbReference>
<proteinExistence type="inferred from homology"/>
<feature type="compositionally biased region" description="Basic and acidic residues" evidence="6">
    <location>
        <begin position="26"/>
        <end position="35"/>
    </location>
</feature>
<feature type="compositionally biased region" description="Low complexity" evidence="6">
    <location>
        <begin position="13"/>
        <end position="24"/>
    </location>
</feature>
<protein>
    <recommendedName>
        <fullName evidence="8">Amino acid transporter transmembrane domain-containing protein</fullName>
    </recommendedName>
</protein>
<reference evidence="9" key="1">
    <citation type="submission" date="2020-04" db="EMBL/GenBank/DDBJ databases">
        <title>Analysis of mating type loci in Filobasidium floriforme.</title>
        <authorList>
            <person name="Nowrousian M."/>
        </authorList>
    </citation>
    <scope>NUCLEOTIDE SEQUENCE</scope>
    <source>
        <strain evidence="9">CBS 6242</strain>
    </source>
</reference>
<evidence type="ECO:0000256" key="6">
    <source>
        <dbReference type="SAM" id="MobiDB-lite"/>
    </source>
</evidence>
<feature type="transmembrane region" description="Helical" evidence="7">
    <location>
        <begin position="125"/>
        <end position="148"/>
    </location>
</feature>
<feature type="compositionally biased region" description="Polar residues" evidence="6">
    <location>
        <begin position="1"/>
        <end position="12"/>
    </location>
</feature>
<organism evidence="9 10">
    <name type="scientific">Filobasidium floriforme</name>
    <dbReference type="NCBI Taxonomy" id="5210"/>
    <lineage>
        <taxon>Eukaryota</taxon>
        <taxon>Fungi</taxon>
        <taxon>Dikarya</taxon>
        <taxon>Basidiomycota</taxon>
        <taxon>Agaricomycotina</taxon>
        <taxon>Tremellomycetes</taxon>
        <taxon>Filobasidiales</taxon>
        <taxon>Filobasidiaceae</taxon>
        <taxon>Filobasidium</taxon>
    </lineage>
</organism>
<dbReference type="GO" id="GO:0016020">
    <property type="term" value="C:membrane"/>
    <property type="evidence" value="ECO:0007669"/>
    <property type="project" value="UniProtKB-SubCell"/>
</dbReference>
<evidence type="ECO:0000256" key="1">
    <source>
        <dbReference type="ARBA" id="ARBA00004141"/>
    </source>
</evidence>
<feature type="transmembrane region" description="Helical" evidence="7">
    <location>
        <begin position="462"/>
        <end position="487"/>
    </location>
</feature>
<evidence type="ECO:0000256" key="7">
    <source>
        <dbReference type="SAM" id="Phobius"/>
    </source>
</evidence>
<accession>A0A8K0JKE5</accession>
<dbReference type="PANTHER" id="PTHR22950:SF479">
    <property type="entry name" value="AMINO ACID TRANSPORTER (EUROFUNG)-RELATED"/>
    <property type="match status" value="1"/>
</dbReference>
<dbReference type="InterPro" id="IPR013057">
    <property type="entry name" value="AA_transpt_TM"/>
</dbReference>
<keyword evidence="5 7" id="KW-0472">Membrane</keyword>
<name>A0A8K0JKE5_9TREE</name>
<evidence type="ECO:0000256" key="5">
    <source>
        <dbReference type="ARBA" id="ARBA00023136"/>
    </source>
</evidence>
<feature type="transmembrane region" description="Helical" evidence="7">
    <location>
        <begin position="357"/>
        <end position="380"/>
    </location>
</feature>
<evidence type="ECO:0000259" key="8">
    <source>
        <dbReference type="Pfam" id="PF01490"/>
    </source>
</evidence>
<feature type="transmembrane region" description="Helical" evidence="7">
    <location>
        <begin position="235"/>
        <end position="254"/>
    </location>
</feature>
<comment type="similarity">
    <text evidence="2">Belongs to the amino acid/polyamine transporter 2 family.</text>
</comment>
<feature type="transmembrane region" description="Helical" evidence="7">
    <location>
        <begin position="99"/>
        <end position="119"/>
    </location>
</feature>
<evidence type="ECO:0000256" key="2">
    <source>
        <dbReference type="ARBA" id="ARBA00008066"/>
    </source>
</evidence>
<comment type="caution">
    <text evidence="9">The sequence shown here is derived from an EMBL/GenBank/DDBJ whole genome shotgun (WGS) entry which is preliminary data.</text>
</comment>
<dbReference type="OrthoDB" id="294730at2759"/>
<dbReference type="AlphaFoldDB" id="A0A8K0JKE5"/>
<sequence length="514" mass="55884">MDHSNEITAQSAPNTNVNTPTMNPLAEKHSLDSDATRSMTNTSFADEKAMNNGNHYKNNGDVREPTIPEEDEFAQDVFTAHADGNDDHVDFRTMGWVQAGFVCLAEAIALGLLSFPSIFQRLGLVGGLIATILLACLAYITAWIYIDFKLRYMGCMNVADAGTIMFGRIGGIIFGVGIMVKSIGLAASHALAGEIALSNISDNAVCKIVFTVVICIVSVLLSLQRHFGKLTPMSIISVTCITVASFITIIGTGVQSPSVLVKNNVPIEWKVINYDATLSDVIGAMTNICFTFGTNMAVLTFCSEMKAPKDFRKSFVIVQGLQLFLYSLVGSLVYVFGGQYTTSPALTMTTRPLAITAYSFALVTIIISGVVAVNIGAKYFYVTQLRGTRLLTSGGWKAQFIWVGIVCGMWILGFIFAELIPFFNQLLTIISSLVSTWSAYGVPGIIWFFMRKPQVKADGWRQAYFGSLLSTFFFFCSAISIVLSVAFTPLGIYSAVQGIIDGYSKGTYKHPFSC</sequence>
<evidence type="ECO:0000313" key="10">
    <source>
        <dbReference type="Proteomes" id="UP000812966"/>
    </source>
</evidence>
<feature type="transmembrane region" description="Helical" evidence="7">
    <location>
        <begin position="204"/>
        <end position="223"/>
    </location>
</feature>
<evidence type="ECO:0000256" key="4">
    <source>
        <dbReference type="ARBA" id="ARBA00022989"/>
    </source>
</evidence>
<dbReference type="Pfam" id="PF01490">
    <property type="entry name" value="Aa_trans"/>
    <property type="match status" value="1"/>
</dbReference>
<feature type="region of interest" description="Disordered" evidence="6">
    <location>
        <begin position="1"/>
        <end position="65"/>
    </location>
</feature>
<evidence type="ECO:0000256" key="3">
    <source>
        <dbReference type="ARBA" id="ARBA00022692"/>
    </source>
</evidence>
<feature type="transmembrane region" description="Helical" evidence="7">
    <location>
        <begin position="400"/>
        <end position="423"/>
    </location>
</feature>
<feature type="transmembrane region" description="Helical" evidence="7">
    <location>
        <begin position="429"/>
        <end position="450"/>
    </location>
</feature>
<feature type="transmembrane region" description="Helical" evidence="7">
    <location>
        <begin position="169"/>
        <end position="192"/>
    </location>
</feature>
<keyword evidence="10" id="KW-1185">Reference proteome</keyword>
<keyword evidence="3 7" id="KW-0812">Transmembrane</keyword>
<feature type="transmembrane region" description="Helical" evidence="7">
    <location>
        <begin position="281"/>
        <end position="302"/>
    </location>
</feature>
<keyword evidence="4 7" id="KW-1133">Transmembrane helix</keyword>